<proteinExistence type="predicted"/>
<accession>A0A024T9E9</accession>
<evidence type="ECO:0008006" key="3">
    <source>
        <dbReference type="Google" id="ProtNLM"/>
    </source>
</evidence>
<reference evidence="2" key="1">
    <citation type="submission" date="2013-12" db="EMBL/GenBank/DDBJ databases">
        <title>The Genome Sequence of Aphanomyces invadans NJM9701.</title>
        <authorList>
            <consortium name="The Broad Institute Genomics Platform"/>
            <person name="Russ C."/>
            <person name="Tyler B."/>
            <person name="van West P."/>
            <person name="Dieguez-Uribeondo J."/>
            <person name="Young S.K."/>
            <person name="Zeng Q."/>
            <person name="Gargeya S."/>
            <person name="Fitzgerald M."/>
            <person name="Abouelleil A."/>
            <person name="Alvarado L."/>
            <person name="Chapman S.B."/>
            <person name="Gainer-Dewar J."/>
            <person name="Goldberg J."/>
            <person name="Griggs A."/>
            <person name="Gujja S."/>
            <person name="Hansen M."/>
            <person name="Howarth C."/>
            <person name="Imamovic A."/>
            <person name="Ireland A."/>
            <person name="Larimer J."/>
            <person name="McCowan C."/>
            <person name="Murphy C."/>
            <person name="Pearson M."/>
            <person name="Poon T.W."/>
            <person name="Priest M."/>
            <person name="Roberts A."/>
            <person name="Saif S."/>
            <person name="Shea T."/>
            <person name="Sykes S."/>
            <person name="Wortman J."/>
            <person name="Nusbaum C."/>
            <person name="Birren B."/>
        </authorList>
    </citation>
    <scope>NUCLEOTIDE SEQUENCE [LARGE SCALE GENOMIC DNA]</scope>
    <source>
        <strain evidence="2">NJM9701</strain>
    </source>
</reference>
<protein>
    <recommendedName>
        <fullName evidence="3">Tc1-like transposase DDE domain-containing protein</fullName>
    </recommendedName>
</protein>
<dbReference type="AlphaFoldDB" id="A0A024T9E9"/>
<sequence>MARARGHDVVYTPPHHSDLQPIELVWSKVKGDVGEQYTVDTSFDDVRTRLADTFDALPQAVIWNCVEHCDSLLREMYQLLLSNEDDDDPPADGSSSDEASEGSCSSDSES</sequence>
<name>A0A024T9E9_9STRA</name>
<gene>
    <name evidence="2" type="ORF">H310_14633</name>
</gene>
<dbReference type="EMBL" id="KI914028">
    <property type="protein sequence ID" value="ETV90629.1"/>
    <property type="molecule type" value="Genomic_DNA"/>
</dbReference>
<dbReference type="PANTHER" id="PTHR33939:SF1">
    <property type="entry name" value="DUF4371 DOMAIN-CONTAINING PROTEIN"/>
    <property type="match status" value="1"/>
</dbReference>
<evidence type="ECO:0000256" key="1">
    <source>
        <dbReference type="SAM" id="MobiDB-lite"/>
    </source>
</evidence>
<dbReference type="Gene3D" id="3.30.420.10">
    <property type="entry name" value="Ribonuclease H-like superfamily/Ribonuclease H"/>
    <property type="match status" value="1"/>
</dbReference>
<dbReference type="RefSeq" id="XP_008880750.1">
    <property type="nucleotide sequence ID" value="XM_008882528.1"/>
</dbReference>
<dbReference type="PANTHER" id="PTHR33939">
    <property type="entry name" value="PROTEIN CBG22215"/>
    <property type="match status" value="1"/>
</dbReference>
<dbReference type="VEuPathDB" id="FungiDB:H310_14633"/>
<dbReference type="InterPro" id="IPR036397">
    <property type="entry name" value="RNaseH_sf"/>
</dbReference>
<dbReference type="OrthoDB" id="78935at2759"/>
<dbReference type="GO" id="GO:0003676">
    <property type="term" value="F:nucleic acid binding"/>
    <property type="evidence" value="ECO:0007669"/>
    <property type="project" value="InterPro"/>
</dbReference>
<organism evidence="2">
    <name type="scientific">Aphanomyces invadans</name>
    <dbReference type="NCBI Taxonomy" id="157072"/>
    <lineage>
        <taxon>Eukaryota</taxon>
        <taxon>Sar</taxon>
        <taxon>Stramenopiles</taxon>
        <taxon>Oomycota</taxon>
        <taxon>Saprolegniomycetes</taxon>
        <taxon>Saprolegniales</taxon>
        <taxon>Verrucalvaceae</taxon>
        <taxon>Aphanomyces</taxon>
    </lineage>
</organism>
<evidence type="ECO:0000313" key="2">
    <source>
        <dbReference type="EMBL" id="ETV90629.1"/>
    </source>
</evidence>
<feature type="compositionally biased region" description="Low complexity" evidence="1">
    <location>
        <begin position="91"/>
        <end position="110"/>
    </location>
</feature>
<feature type="region of interest" description="Disordered" evidence="1">
    <location>
        <begin position="81"/>
        <end position="110"/>
    </location>
</feature>
<dbReference type="GeneID" id="20091683"/>